<evidence type="ECO:0000256" key="1">
    <source>
        <dbReference type="SAM" id="Phobius"/>
    </source>
</evidence>
<dbReference type="EMBL" id="LNIX01000069">
    <property type="protein sequence ID" value="OXA36877.1"/>
    <property type="molecule type" value="Genomic_DNA"/>
</dbReference>
<dbReference type="OrthoDB" id="8299140at2759"/>
<reference evidence="2 3" key="1">
    <citation type="submission" date="2015-12" db="EMBL/GenBank/DDBJ databases">
        <title>The genome of Folsomia candida.</title>
        <authorList>
            <person name="Faddeeva A."/>
            <person name="Derks M.F."/>
            <person name="Anvar Y."/>
            <person name="Smit S."/>
            <person name="Van Straalen N."/>
            <person name="Roelofs D."/>
        </authorList>
    </citation>
    <scope>NUCLEOTIDE SEQUENCE [LARGE SCALE GENOMIC DNA]</scope>
    <source>
        <strain evidence="2 3">VU population</strain>
        <tissue evidence="2">Whole body</tissue>
    </source>
</reference>
<keyword evidence="1" id="KW-0812">Transmembrane</keyword>
<keyword evidence="3" id="KW-1185">Reference proteome</keyword>
<keyword evidence="1" id="KW-0472">Membrane</keyword>
<protein>
    <submittedName>
        <fullName evidence="2">Uncharacterized protein</fullName>
    </submittedName>
</protein>
<gene>
    <name evidence="2" type="ORF">Fcan01_28346</name>
</gene>
<organism evidence="2 3">
    <name type="scientific">Folsomia candida</name>
    <name type="common">Springtail</name>
    <dbReference type="NCBI Taxonomy" id="158441"/>
    <lineage>
        <taxon>Eukaryota</taxon>
        <taxon>Metazoa</taxon>
        <taxon>Ecdysozoa</taxon>
        <taxon>Arthropoda</taxon>
        <taxon>Hexapoda</taxon>
        <taxon>Collembola</taxon>
        <taxon>Entomobryomorpha</taxon>
        <taxon>Isotomoidea</taxon>
        <taxon>Isotomidae</taxon>
        <taxon>Proisotominae</taxon>
        <taxon>Folsomia</taxon>
    </lineage>
</organism>
<accession>A0A226CWH9</accession>
<comment type="caution">
    <text evidence="2">The sequence shown here is derived from an EMBL/GenBank/DDBJ whole genome shotgun (WGS) entry which is preliminary data.</text>
</comment>
<proteinExistence type="predicted"/>
<keyword evidence="1" id="KW-1133">Transmembrane helix</keyword>
<evidence type="ECO:0000313" key="3">
    <source>
        <dbReference type="Proteomes" id="UP000198287"/>
    </source>
</evidence>
<dbReference type="AlphaFoldDB" id="A0A226CWH9"/>
<dbReference type="Proteomes" id="UP000198287">
    <property type="component" value="Unassembled WGS sequence"/>
</dbReference>
<feature type="transmembrane region" description="Helical" evidence="1">
    <location>
        <begin position="324"/>
        <end position="345"/>
    </location>
</feature>
<name>A0A226CWH9_FOLCA</name>
<sequence length="364" mass="42070">MERRLIFRLVLGSWCLMSVILTNCYNGVMITELNAPHEAWKPTLFDDLVCERMPVHHEYESCKGIVFYFSNYKNLTPLPVDAKELQKYGFNGTDKIQLGWYTGAMLQLINNSITRKTGTRLKHMYIKELINPFAQKGCFHFLSLPNGYVSGFPDLPEFLRHLFNGLTDRKWFRKGSCKNTKAPIGLQLLNLLHPMHTHHLNGFQYSNPNQTLLQLRYNLERELLQCGKSVYISKPQIVKAELDFLNKYYPSKRFYKGKETLNETFHSWYLDQRGKSKVPRKFRAVIESGIYGRLQLEEIHQKYLSRKPLIRLEPYVVYGRLDGALSTLSILCGGTVILASLVALVEIRSNVFSTVVKSFNSAVN</sequence>
<evidence type="ECO:0000313" key="2">
    <source>
        <dbReference type="EMBL" id="OXA36877.1"/>
    </source>
</evidence>